<evidence type="ECO:0000313" key="6">
    <source>
        <dbReference type="EMBL" id="AEE52518.1"/>
    </source>
</evidence>
<dbReference type="CDD" id="cd00038">
    <property type="entry name" value="CAP_ED"/>
    <property type="match status" value="1"/>
</dbReference>
<keyword evidence="2" id="KW-0238">DNA-binding</keyword>
<evidence type="ECO:0000256" key="3">
    <source>
        <dbReference type="ARBA" id="ARBA00023163"/>
    </source>
</evidence>
<dbReference type="PANTHER" id="PTHR24567:SF26">
    <property type="entry name" value="REGULATORY PROTEIN YEIL"/>
    <property type="match status" value="1"/>
</dbReference>
<organism evidence="6 7">
    <name type="scientific">Haliscomenobacter hydrossis (strain ATCC 27775 / DSM 1100 / LMG 10767 / O)</name>
    <dbReference type="NCBI Taxonomy" id="760192"/>
    <lineage>
        <taxon>Bacteria</taxon>
        <taxon>Pseudomonadati</taxon>
        <taxon>Bacteroidota</taxon>
        <taxon>Saprospiria</taxon>
        <taxon>Saprospirales</taxon>
        <taxon>Haliscomenobacteraceae</taxon>
        <taxon>Haliscomenobacter</taxon>
    </lineage>
</organism>
<evidence type="ECO:0000256" key="2">
    <source>
        <dbReference type="ARBA" id="ARBA00023125"/>
    </source>
</evidence>
<dbReference type="InterPro" id="IPR018490">
    <property type="entry name" value="cNMP-bd_dom_sf"/>
</dbReference>
<dbReference type="SUPFAM" id="SSF46785">
    <property type="entry name" value="Winged helix' DNA-binding domain"/>
    <property type="match status" value="1"/>
</dbReference>
<accession>F4KVR1</accession>
<reference evidence="6 7" key="1">
    <citation type="journal article" date="2011" name="Stand. Genomic Sci.">
        <title>Complete genome sequence of Haliscomenobacter hydrossis type strain (O).</title>
        <authorList>
            <consortium name="US DOE Joint Genome Institute (JGI-PGF)"/>
            <person name="Daligault H."/>
            <person name="Lapidus A."/>
            <person name="Zeytun A."/>
            <person name="Nolan M."/>
            <person name="Lucas S."/>
            <person name="Del Rio T.G."/>
            <person name="Tice H."/>
            <person name="Cheng J.F."/>
            <person name="Tapia R."/>
            <person name="Han C."/>
            <person name="Goodwin L."/>
            <person name="Pitluck S."/>
            <person name="Liolios K."/>
            <person name="Pagani I."/>
            <person name="Ivanova N."/>
            <person name="Huntemann M."/>
            <person name="Mavromatis K."/>
            <person name="Mikhailova N."/>
            <person name="Pati A."/>
            <person name="Chen A."/>
            <person name="Palaniappan K."/>
            <person name="Land M."/>
            <person name="Hauser L."/>
            <person name="Brambilla E.M."/>
            <person name="Rohde M."/>
            <person name="Verbarg S."/>
            <person name="Goker M."/>
            <person name="Bristow J."/>
            <person name="Eisen J.A."/>
            <person name="Markowitz V."/>
            <person name="Hugenholtz P."/>
            <person name="Kyrpides N.C."/>
            <person name="Klenk H.P."/>
            <person name="Woyke T."/>
        </authorList>
    </citation>
    <scope>NUCLEOTIDE SEQUENCE [LARGE SCALE GENOMIC DNA]</scope>
    <source>
        <strain evidence="7">ATCC 27775 / DSM 1100 / LMG 10767 / O</strain>
    </source>
</reference>
<dbReference type="InterPro" id="IPR036388">
    <property type="entry name" value="WH-like_DNA-bd_sf"/>
</dbReference>
<dbReference type="InterPro" id="IPR000595">
    <property type="entry name" value="cNMP-bd_dom"/>
</dbReference>
<dbReference type="GO" id="GO:0003700">
    <property type="term" value="F:DNA-binding transcription factor activity"/>
    <property type="evidence" value="ECO:0007669"/>
    <property type="project" value="TreeGrafter"/>
</dbReference>
<evidence type="ECO:0000259" key="4">
    <source>
        <dbReference type="PROSITE" id="PS50042"/>
    </source>
</evidence>
<dbReference type="HOGENOM" id="CLU_075053_0_3_10"/>
<protein>
    <submittedName>
        <fullName evidence="6">Transcriptional regulator, Crp/Fnr family</fullName>
    </submittedName>
</protein>
<feature type="domain" description="Cyclic nucleotide-binding" evidence="4">
    <location>
        <begin position="22"/>
        <end position="142"/>
    </location>
</feature>
<dbReference type="SMART" id="SM00419">
    <property type="entry name" value="HTH_CRP"/>
    <property type="match status" value="1"/>
</dbReference>
<dbReference type="GO" id="GO:0003677">
    <property type="term" value="F:DNA binding"/>
    <property type="evidence" value="ECO:0007669"/>
    <property type="project" value="UniProtKB-KW"/>
</dbReference>
<dbReference type="EMBL" id="CP002691">
    <property type="protein sequence ID" value="AEE52518.1"/>
    <property type="molecule type" value="Genomic_DNA"/>
</dbReference>
<dbReference type="InterPro" id="IPR036390">
    <property type="entry name" value="WH_DNA-bd_sf"/>
</dbReference>
<dbReference type="PRINTS" id="PR00034">
    <property type="entry name" value="HTHCRP"/>
</dbReference>
<dbReference type="eggNOG" id="COG0664">
    <property type="taxonomic scope" value="Bacteria"/>
</dbReference>
<dbReference type="SUPFAM" id="SSF51206">
    <property type="entry name" value="cAMP-binding domain-like"/>
    <property type="match status" value="1"/>
</dbReference>
<proteinExistence type="predicted"/>
<sequence>MIDQNLRIARVTQPYLFQNSFILTDLPVKELLILQENAKPESRKRGDVLFRQGGYPKGAFWLLSGKAKIFQETPDGQRQTHYIYSNGDLIAYRQLIADEVHPVSATLLEDATVGFISTEIFRGLLNTSPFFARNILTALAREFTVWMNRMTVFTQFPVRSRLVLALLILHEQYRLSGSPAGVITMTRSELAEYVGASLETVVRVFNDLKNNKLVQVHGRRILLPNPNGLLDILQKEEG</sequence>
<dbReference type="Proteomes" id="UP000008461">
    <property type="component" value="Chromosome"/>
</dbReference>
<keyword evidence="3" id="KW-0804">Transcription</keyword>
<dbReference type="GO" id="GO:0005829">
    <property type="term" value="C:cytosol"/>
    <property type="evidence" value="ECO:0007669"/>
    <property type="project" value="TreeGrafter"/>
</dbReference>
<evidence type="ECO:0000259" key="5">
    <source>
        <dbReference type="PROSITE" id="PS51063"/>
    </source>
</evidence>
<name>F4KVR1_HALH1</name>
<dbReference type="Gene3D" id="1.10.10.10">
    <property type="entry name" value="Winged helix-like DNA-binding domain superfamily/Winged helix DNA-binding domain"/>
    <property type="match status" value="1"/>
</dbReference>
<gene>
    <name evidence="6" type="ordered locus">Halhy_4683</name>
</gene>
<evidence type="ECO:0000313" key="7">
    <source>
        <dbReference type="Proteomes" id="UP000008461"/>
    </source>
</evidence>
<dbReference type="SMART" id="SM00100">
    <property type="entry name" value="cNMP"/>
    <property type="match status" value="1"/>
</dbReference>
<dbReference type="InterPro" id="IPR050397">
    <property type="entry name" value="Env_Response_Regulators"/>
</dbReference>
<keyword evidence="7" id="KW-1185">Reference proteome</keyword>
<dbReference type="InterPro" id="IPR012318">
    <property type="entry name" value="HTH_CRP"/>
</dbReference>
<dbReference type="Gene3D" id="2.60.120.10">
    <property type="entry name" value="Jelly Rolls"/>
    <property type="match status" value="1"/>
</dbReference>
<dbReference type="AlphaFoldDB" id="F4KVR1"/>
<evidence type="ECO:0000256" key="1">
    <source>
        <dbReference type="ARBA" id="ARBA00023015"/>
    </source>
</evidence>
<dbReference type="KEGG" id="hhy:Halhy_4683"/>
<dbReference type="Pfam" id="PF13545">
    <property type="entry name" value="HTH_Crp_2"/>
    <property type="match status" value="1"/>
</dbReference>
<dbReference type="Pfam" id="PF00027">
    <property type="entry name" value="cNMP_binding"/>
    <property type="match status" value="1"/>
</dbReference>
<dbReference type="STRING" id="760192.Halhy_4683"/>
<reference key="2">
    <citation type="submission" date="2011-04" db="EMBL/GenBank/DDBJ databases">
        <title>Complete sequence of chromosome of Haliscomenobacter hydrossis DSM 1100.</title>
        <authorList>
            <consortium name="US DOE Joint Genome Institute (JGI-PGF)"/>
            <person name="Lucas S."/>
            <person name="Han J."/>
            <person name="Lapidus A."/>
            <person name="Bruce D."/>
            <person name="Goodwin L."/>
            <person name="Pitluck S."/>
            <person name="Peters L."/>
            <person name="Kyrpides N."/>
            <person name="Mavromatis K."/>
            <person name="Ivanova N."/>
            <person name="Ovchinnikova G."/>
            <person name="Pagani I."/>
            <person name="Daligault H."/>
            <person name="Detter J.C."/>
            <person name="Han C."/>
            <person name="Land M."/>
            <person name="Hauser L."/>
            <person name="Markowitz V."/>
            <person name="Cheng J.-F."/>
            <person name="Hugenholtz P."/>
            <person name="Woyke T."/>
            <person name="Wu D."/>
            <person name="Verbarg S."/>
            <person name="Frueling A."/>
            <person name="Brambilla E."/>
            <person name="Klenk H.-P."/>
            <person name="Eisen J.A."/>
        </authorList>
    </citation>
    <scope>NUCLEOTIDE SEQUENCE</scope>
    <source>
        <strain>DSM 1100</strain>
    </source>
</reference>
<dbReference type="PROSITE" id="PS51063">
    <property type="entry name" value="HTH_CRP_2"/>
    <property type="match status" value="1"/>
</dbReference>
<dbReference type="InterPro" id="IPR014710">
    <property type="entry name" value="RmlC-like_jellyroll"/>
</dbReference>
<dbReference type="PANTHER" id="PTHR24567">
    <property type="entry name" value="CRP FAMILY TRANSCRIPTIONAL REGULATORY PROTEIN"/>
    <property type="match status" value="1"/>
</dbReference>
<feature type="domain" description="HTH crp-type" evidence="5">
    <location>
        <begin position="156"/>
        <end position="227"/>
    </location>
</feature>
<dbReference type="PROSITE" id="PS50042">
    <property type="entry name" value="CNMP_BINDING_3"/>
    <property type="match status" value="1"/>
</dbReference>
<keyword evidence="1" id="KW-0805">Transcription regulation</keyword>